<dbReference type="CDD" id="cd08440">
    <property type="entry name" value="PBP2_LTTR_like_4"/>
    <property type="match status" value="1"/>
</dbReference>
<accession>A0A1Q5V7R8</accession>
<keyword evidence="4" id="KW-0238">DNA-binding</keyword>
<dbReference type="PRINTS" id="PR00039">
    <property type="entry name" value="HTHLYSR"/>
</dbReference>
<evidence type="ECO:0000256" key="2">
    <source>
        <dbReference type="ARBA" id="ARBA00022491"/>
    </source>
</evidence>
<dbReference type="SUPFAM" id="SSF53850">
    <property type="entry name" value="Periplasmic binding protein-like II"/>
    <property type="match status" value="1"/>
</dbReference>
<dbReference type="InterPro" id="IPR050950">
    <property type="entry name" value="HTH-type_LysR_regulators"/>
</dbReference>
<dbReference type="Gene3D" id="3.40.190.290">
    <property type="match status" value="1"/>
</dbReference>
<evidence type="ECO:0000256" key="1">
    <source>
        <dbReference type="ARBA" id="ARBA00009437"/>
    </source>
</evidence>
<organism evidence="6 7">
    <name type="scientific">Serratia fonticola</name>
    <dbReference type="NCBI Taxonomy" id="47917"/>
    <lineage>
        <taxon>Bacteria</taxon>
        <taxon>Pseudomonadati</taxon>
        <taxon>Pseudomonadota</taxon>
        <taxon>Gammaproteobacteria</taxon>
        <taxon>Enterobacterales</taxon>
        <taxon>Yersiniaceae</taxon>
        <taxon>Serratia</taxon>
    </lineage>
</organism>
<evidence type="ECO:0000313" key="6">
    <source>
        <dbReference type="EMBL" id="QXT42712.1"/>
    </source>
</evidence>
<dbReference type="Gene3D" id="1.10.10.10">
    <property type="entry name" value="Winged helix-like DNA-binding domain superfamily/Winged helix DNA-binding domain"/>
    <property type="match status" value="1"/>
</dbReference>
<dbReference type="InterPro" id="IPR036390">
    <property type="entry name" value="WH_DNA-bd_sf"/>
</dbReference>
<dbReference type="AlphaFoldDB" id="A0A1Q5V7R8"/>
<dbReference type="GO" id="GO:0003700">
    <property type="term" value="F:DNA-binding transcription factor activity"/>
    <property type="evidence" value="ECO:0007669"/>
    <property type="project" value="InterPro"/>
</dbReference>
<dbReference type="Pfam" id="PF00126">
    <property type="entry name" value="HTH_1"/>
    <property type="match status" value="1"/>
</dbReference>
<protein>
    <submittedName>
        <fullName evidence="6">LysR family transcriptional regulator</fullName>
    </submittedName>
</protein>
<dbReference type="PANTHER" id="PTHR30419:SF30">
    <property type="entry name" value="LYSR FAMILY TRANSCRIPTIONAL REGULATOR"/>
    <property type="match status" value="1"/>
</dbReference>
<keyword evidence="5" id="KW-0804">Transcription</keyword>
<evidence type="ECO:0000256" key="3">
    <source>
        <dbReference type="ARBA" id="ARBA00023015"/>
    </source>
</evidence>
<dbReference type="PROSITE" id="PS50931">
    <property type="entry name" value="HTH_LYSR"/>
    <property type="match status" value="1"/>
</dbReference>
<dbReference type="GO" id="GO:0003677">
    <property type="term" value="F:DNA binding"/>
    <property type="evidence" value="ECO:0007669"/>
    <property type="project" value="UniProtKB-KW"/>
</dbReference>
<dbReference type="Proteomes" id="UP000503464">
    <property type="component" value="Chromosome"/>
</dbReference>
<dbReference type="GO" id="GO:0005829">
    <property type="term" value="C:cytosol"/>
    <property type="evidence" value="ECO:0007669"/>
    <property type="project" value="TreeGrafter"/>
</dbReference>
<dbReference type="PANTHER" id="PTHR30419">
    <property type="entry name" value="HTH-TYPE TRANSCRIPTIONAL REGULATOR YBHD"/>
    <property type="match status" value="1"/>
</dbReference>
<keyword evidence="2" id="KW-0678">Repressor</keyword>
<dbReference type="InterPro" id="IPR036388">
    <property type="entry name" value="WH-like_DNA-bd_sf"/>
</dbReference>
<gene>
    <name evidence="6" type="ORF">G9399_24725</name>
</gene>
<evidence type="ECO:0000313" key="7">
    <source>
        <dbReference type="Proteomes" id="UP000503464"/>
    </source>
</evidence>
<dbReference type="InterPro" id="IPR000847">
    <property type="entry name" value="LysR_HTH_N"/>
</dbReference>
<dbReference type="Pfam" id="PF03466">
    <property type="entry name" value="LysR_substrate"/>
    <property type="match status" value="1"/>
</dbReference>
<sequence length="308" mass="34739">MQHELQGIQAFVKVAEFCCFTKAAEVLNVTQPALTRRIKKLEESLGTPLFERSTRRVSLTAVGKSFLPNARNLLNLFENSVLNIKEMASHQVGKVTLSCLPTAAFYFLPTVIRDYNASYPNIRVRILEHGTNNCLEAVLNGDADFGINMINVTHPNVEFMPLVNEPFVLACRRDHPLAQKPLVMWEELDGYPLIGVRRSSGNRLLIEKALENTKWDPNWFYEVRHLSTSLGLVEAGLGIAALPSLAMPKDDHPTLVSRPLIEPVVRRTLGLIQRREASLSPAAERFKEMLLQLWSNDRNSPWVGKFNL</sequence>
<reference evidence="7" key="1">
    <citation type="submission" date="2020-03" db="EMBL/GenBank/DDBJ databases">
        <title>Genome sequences of seven Enterobacteriaceae strains isolated from Canadian wastewater treatment facilities.</title>
        <authorList>
            <person name="Huang H."/>
            <person name="Chmara J.T."/>
            <person name="Duceppe M.-O."/>
        </authorList>
    </citation>
    <scope>NUCLEOTIDE SEQUENCE [LARGE SCALE GENOMIC DNA]</scope>
    <source>
        <strain evidence="7">Biosolid 3</strain>
    </source>
</reference>
<name>A0A1Q5V7R8_SERFO</name>
<proteinExistence type="inferred from homology"/>
<dbReference type="FunFam" id="1.10.10.10:FF:000001">
    <property type="entry name" value="LysR family transcriptional regulator"/>
    <property type="match status" value="1"/>
</dbReference>
<evidence type="ECO:0000256" key="5">
    <source>
        <dbReference type="ARBA" id="ARBA00023163"/>
    </source>
</evidence>
<dbReference type="RefSeq" id="WP_024531084.1">
    <property type="nucleotide sequence ID" value="NZ_CAMKUK010000002.1"/>
</dbReference>
<keyword evidence="3" id="KW-0805">Transcription regulation</keyword>
<comment type="similarity">
    <text evidence="1">Belongs to the LysR transcriptional regulatory family.</text>
</comment>
<dbReference type="EMBL" id="CP054160">
    <property type="protein sequence ID" value="QXT42712.1"/>
    <property type="molecule type" value="Genomic_DNA"/>
</dbReference>
<dbReference type="SUPFAM" id="SSF46785">
    <property type="entry name" value="Winged helix' DNA-binding domain"/>
    <property type="match status" value="1"/>
</dbReference>
<dbReference type="InterPro" id="IPR005119">
    <property type="entry name" value="LysR_subst-bd"/>
</dbReference>
<evidence type="ECO:0000256" key="4">
    <source>
        <dbReference type="ARBA" id="ARBA00023125"/>
    </source>
</evidence>